<sequence length="412" mass="46564">MERARAAGSPARVEDDCRPRQVTGRPQRIADDHSASGVDPCEQRRRSIHLDPGCGRPGLHDGAEVAAQSAGEVHNRQPERGQPRRPPPRHQRVREHLQPLGRRKLQRHLAEPLPHPCPQRELLAQRRRLLRREAPAQPGRNPDRVLCRPLPGQGGEGLLPGRAREVLRPLQPHRPRSGAGACETVLVANLICLDFDDTIVLDNTARQLFERFAAPGWRELEARYRAGEFSVEQYNAAALDLVEADDATLRAFALETARLRPGFLELIDWATWNDWLPVVVSNGFDLYVDPVLDAHRLDRLVRHCGRTWFAYRWRVRYDSPRGVELQEGFKLAYARAFRDLGDFVVYIGDGASDIAAARLAPVVFARSTLRERLEGEHPQLYPFETFYDVIAVLEQEAPRWYASSSSTTPAEG</sequence>
<dbReference type="Proteomes" id="UP000326331">
    <property type="component" value="Chromosome"/>
</dbReference>
<keyword evidence="8" id="KW-0460">Magnesium</keyword>
<evidence type="ECO:0000256" key="4">
    <source>
        <dbReference type="ARBA" id="ARBA00012640"/>
    </source>
</evidence>
<evidence type="ECO:0000256" key="10">
    <source>
        <dbReference type="ARBA" id="ARBA00048138"/>
    </source>
</evidence>
<protein>
    <recommendedName>
        <fullName evidence="4">phosphoserine phosphatase</fullName>
        <ecNumber evidence="4">3.1.3.3</ecNumber>
    </recommendedName>
</protein>
<keyword evidence="5" id="KW-0028">Amino-acid biosynthesis</keyword>
<name>A0ABX6C402_9CHLR</name>
<dbReference type="PANTHER" id="PTHR43344:SF2">
    <property type="entry name" value="PHOSPHOSERINE PHOSPHATASE"/>
    <property type="match status" value="1"/>
</dbReference>
<dbReference type="Pfam" id="PF12710">
    <property type="entry name" value="HAD"/>
    <property type="match status" value="1"/>
</dbReference>
<evidence type="ECO:0000256" key="9">
    <source>
        <dbReference type="ARBA" id="ARBA00023299"/>
    </source>
</evidence>
<dbReference type="InterPro" id="IPR023214">
    <property type="entry name" value="HAD_sf"/>
</dbReference>
<reference evidence="13 14" key="1">
    <citation type="submission" date="2019-10" db="EMBL/GenBank/DDBJ databases">
        <title>Thermopilla bonchosmolovskayae gen. nov., sp. nov., a moderately thermophilic Chloroflexi bacterium from a Chukotka hot spring (Arctic, Russia), representing a novel classis Thermopillaia, which include previously uncultivated lineage OLB14.</title>
        <authorList>
            <person name="Kochetkova T.V."/>
            <person name="Zayulina K.S."/>
            <person name="Zhigarkov V.S."/>
            <person name="Minaev N.V."/>
            <person name="Novikov A."/>
            <person name="Toshchakov S.V."/>
            <person name="Elcheninov A.G."/>
            <person name="Kublanov I.V."/>
        </authorList>
    </citation>
    <scope>NUCLEOTIDE SEQUENCE [LARGE SCALE GENOMIC DNA]</scope>
    <source>
        <strain evidence="13 14">3753O</strain>
    </source>
</reference>
<accession>A0ABX6C402</accession>
<evidence type="ECO:0000256" key="8">
    <source>
        <dbReference type="ARBA" id="ARBA00022842"/>
    </source>
</evidence>
<evidence type="ECO:0000313" key="14">
    <source>
        <dbReference type="Proteomes" id="UP000326331"/>
    </source>
</evidence>
<dbReference type="Gene3D" id="3.40.50.1000">
    <property type="entry name" value="HAD superfamily/HAD-like"/>
    <property type="match status" value="1"/>
</dbReference>
<feature type="region of interest" description="Disordered" evidence="12">
    <location>
        <begin position="132"/>
        <end position="160"/>
    </location>
</feature>
<evidence type="ECO:0000256" key="11">
    <source>
        <dbReference type="ARBA" id="ARBA00048523"/>
    </source>
</evidence>
<comment type="catalytic activity">
    <reaction evidence="10">
        <text>O-phospho-L-serine + H2O = L-serine + phosphate</text>
        <dbReference type="Rhea" id="RHEA:21208"/>
        <dbReference type="ChEBI" id="CHEBI:15377"/>
        <dbReference type="ChEBI" id="CHEBI:33384"/>
        <dbReference type="ChEBI" id="CHEBI:43474"/>
        <dbReference type="ChEBI" id="CHEBI:57524"/>
        <dbReference type="EC" id="3.1.3.3"/>
    </reaction>
</comment>
<keyword evidence="14" id="KW-1185">Reference proteome</keyword>
<evidence type="ECO:0000313" key="13">
    <source>
        <dbReference type="EMBL" id="QFG03995.1"/>
    </source>
</evidence>
<evidence type="ECO:0000256" key="2">
    <source>
        <dbReference type="ARBA" id="ARBA00005135"/>
    </source>
</evidence>
<dbReference type="InterPro" id="IPR036412">
    <property type="entry name" value="HAD-like_sf"/>
</dbReference>
<comment type="catalytic activity">
    <reaction evidence="11">
        <text>O-phospho-D-serine + H2O = D-serine + phosphate</text>
        <dbReference type="Rhea" id="RHEA:24873"/>
        <dbReference type="ChEBI" id="CHEBI:15377"/>
        <dbReference type="ChEBI" id="CHEBI:35247"/>
        <dbReference type="ChEBI" id="CHEBI:43474"/>
        <dbReference type="ChEBI" id="CHEBI:58680"/>
        <dbReference type="EC" id="3.1.3.3"/>
    </reaction>
</comment>
<comment type="pathway">
    <text evidence="2">Amino-acid biosynthesis; L-serine biosynthesis; L-serine from 3-phospho-D-glycerate: step 3/3.</text>
</comment>
<dbReference type="InterPro" id="IPR050582">
    <property type="entry name" value="HAD-like_SerB"/>
</dbReference>
<evidence type="ECO:0000256" key="6">
    <source>
        <dbReference type="ARBA" id="ARBA00022723"/>
    </source>
</evidence>
<keyword evidence="6" id="KW-0479">Metal-binding</keyword>
<feature type="region of interest" description="Disordered" evidence="12">
    <location>
        <begin position="1"/>
        <end position="100"/>
    </location>
</feature>
<evidence type="ECO:0000256" key="1">
    <source>
        <dbReference type="ARBA" id="ARBA00001946"/>
    </source>
</evidence>
<evidence type="ECO:0000256" key="12">
    <source>
        <dbReference type="SAM" id="MobiDB-lite"/>
    </source>
</evidence>
<comment type="cofactor">
    <cofactor evidence="1">
        <name>Mg(2+)</name>
        <dbReference type="ChEBI" id="CHEBI:18420"/>
    </cofactor>
</comment>
<feature type="compositionally biased region" description="Basic and acidic residues" evidence="12">
    <location>
        <begin position="73"/>
        <end position="82"/>
    </location>
</feature>
<dbReference type="EC" id="3.1.3.3" evidence="4"/>
<dbReference type="SUPFAM" id="SSF56784">
    <property type="entry name" value="HAD-like"/>
    <property type="match status" value="1"/>
</dbReference>
<proteinExistence type="inferred from homology"/>
<gene>
    <name evidence="13" type="ORF">Tbon_12110</name>
</gene>
<evidence type="ECO:0000256" key="5">
    <source>
        <dbReference type="ARBA" id="ARBA00022605"/>
    </source>
</evidence>
<dbReference type="Gene3D" id="3.90.1470.20">
    <property type="match status" value="1"/>
</dbReference>
<dbReference type="EMBL" id="CP042829">
    <property type="protein sequence ID" value="QFG03995.1"/>
    <property type="molecule type" value="Genomic_DNA"/>
</dbReference>
<comment type="similarity">
    <text evidence="3">Belongs to the HAD-like hydrolase superfamily. SerB family.</text>
</comment>
<evidence type="ECO:0000256" key="7">
    <source>
        <dbReference type="ARBA" id="ARBA00022801"/>
    </source>
</evidence>
<dbReference type="PANTHER" id="PTHR43344">
    <property type="entry name" value="PHOSPHOSERINE PHOSPHATASE"/>
    <property type="match status" value="1"/>
</dbReference>
<organism evidence="13 14">
    <name type="scientific">Tepidiforma bonchosmolovskayae</name>
    <dbReference type="NCBI Taxonomy" id="2601677"/>
    <lineage>
        <taxon>Bacteria</taxon>
        <taxon>Bacillati</taxon>
        <taxon>Chloroflexota</taxon>
        <taxon>Tepidiformia</taxon>
        <taxon>Tepidiformales</taxon>
        <taxon>Tepidiformaceae</taxon>
        <taxon>Tepidiforma</taxon>
    </lineage>
</organism>
<keyword evidence="7" id="KW-0378">Hydrolase</keyword>
<dbReference type="NCBIfam" id="TIGR01488">
    <property type="entry name" value="HAD-SF-IB"/>
    <property type="match status" value="1"/>
</dbReference>
<keyword evidence="9" id="KW-0718">Serine biosynthesis</keyword>
<evidence type="ECO:0000256" key="3">
    <source>
        <dbReference type="ARBA" id="ARBA00009184"/>
    </source>
</evidence>